<gene>
    <name evidence="1" type="ORF">CVT24_008049</name>
</gene>
<evidence type="ECO:0000313" key="1">
    <source>
        <dbReference type="EMBL" id="PPR05330.1"/>
    </source>
</evidence>
<proteinExistence type="predicted"/>
<dbReference type="EMBL" id="NHTK01000815">
    <property type="protein sequence ID" value="PPR05330.1"/>
    <property type="molecule type" value="Genomic_DNA"/>
</dbReference>
<name>A0A409YQQ7_9AGAR</name>
<dbReference type="AlphaFoldDB" id="A0A409YQQ7"/>
<dbReference type="OrthoDB" id="10447693at2759"/>
<sequence length="442" mass="50079">MHSGSPWTIANYPSAIFQEVVAHVESDSDYNTLKALSLTASSFKTMTQQALFRKSRIQGPQTDNPEILQRQTQRIKTLYDIVRCQEELGSYIKTLDFDFGHCTLPSSETVDQAAYLLSVFKRVERATFSLHRAGVPSFVTDSPLRSALLAFLQIPSLVHVTFDDFEQLSPAHFLHLGPSVKHLGLINGAFFPYEEIEGFKMNNDDILVGYEPNAYKELAGKKVVIETLELDVVSSAMMYVLDKMLESPLCGLDLSHVNKFVVRSERSIQQYIDGLGLLYERFKGSLRVLDTFNGHGFLFPAPFCLGSFPKLQTFKAFLGLHDEGKPELARFIRFLEDDIRAGSSSLSLLEVNLTIVISYSRFDEEVERGIWERIAEVLSDERFKVLERVELLVMHSRLRESSNGALDLVRNLEEWTRAYEEAMKKLHERGILKVVVAPVNLG</sequence>
<evidence type="ECO:0000313" key="2">
    <source>
        <dbReference type="Proteomes" id="UP000284842"/>
    </source>
</evidence>
<keyword evidence="2" id="KW-1185">Reference proteome</keyword>
<accession>A0A409YQQ7</accession>
<reference evidence="1 2" key="1">
    <citation type="journal article" date="2018" name="Evol. Lett.">
        <title>Horizontal gene cluster transfer increased hallucinogenic mushroom diversity.</title>
        <authorList>
            <person name="Reynolds H.T."/>
            <person name="Vijayakumar V."/>
            <person name="Gluck-Thaler E."/>
            <person name="Korotkin H.B."/>
            <person name="Matheny P.B."/>
            <person name="Slot J.C."/>
        </authorList>
    </citation>
    <scope>NUCLEOTIDE SEQUENCE [LARGE SCALE GENOMIC DNA]</scope>
    <source>
        <strain evidence="1 2">2629</strain>
    </source>
</reference>
<dbReference type="Proteomes" id="UP000284842">
    <property type="component" value="Unassembled WGS sequence"/>
</dbReference>
<comment type="caution">
    <text evidence="1">The sequence shown here is derived from an EMBL/GenBank/DDBJ whole genome shotgun (WGS) entry which is preliminary data.</text>
</comment>
<protein>
    <submittedName>
        <fullName evidence="1">Uncharacterized protein</fullName>
    </submittedName>
</protein>
<dbReference type="InParanoid" id="A0A409YQQ7"/>
<organism evidence="1 2">
    <name type="scientific">Panaeolus cyanescens</name>
    <dbReference type="NCBI Taxonomy" id="181874"/>
    <lineage>
        <taxon>Eukaryota</taxon>
        <taxon>Fungi</taxon>
        <taxon>Dikarya</taxon>
        <taxon>Basidiomycota</taxon>
        <taxon>Agaricomycotina</taxon>
        <taxon>Agaricomycetes</taxon>
        <taxon>Agaricomycetidae</taxon>
        <taxon>Agaricales</taxon>
        <taxon>Agaricineae</taxon>
        <taxon>Galeropsidaceae</taxon>
        <taxon>Panaeolus</taxon>
    </lineage>
</organism>